<dbReference type="EMBL" id="UOES01000049">
    <property type="protein sequence ID" value="VAW25997.1"/>
    <property type="molecule type" value="Genomic_DNA"/>
</dbReference>
<dbReference type="GO" id="GO:0009231">
    <property type="term" value="P:riboflavin biosynthetic process"/>
    <property type="evidence" value="ECO:0007669"/>
    <property type="project" value="InterPro"/>
</dbReference>
<gene>
    <name evidence="12" type="ORF">MNBD_BACTEROID06-1748</name>
</gene>
<dbReference type="InterPro" id="IPR015864">
    <property type="entry name" value="FAD_synthase"/>
</dbReference>
<proteinExistence type="inferred from homology"/>
<dbReference type="GO" id="GO:0003919">
    <property type="term" value="F:FMN adenylyltransferase activity"/>
    <property type="evidence" value="ECO:0007669"/>
    <property type="project" value="UniProtKB-EC"/>
</dbReference>
<sequence>MKVYRGLEKFKRLPNAVVTSGTFDGVHIGHQKILARLKKIAETTSGETVLITYWPHPRLVLSNDSSIKLITTFEEKIKLLRRFGLDHLIVIEFTKEFAKTSSSEFIKNI</sequence>
<evidence type="ECO:0000256" key="6">
    <source>
        <dbReference type="ARBA" id="ARBA00022679"/>
    </source>
</evidence>
<name>A0A3B0UL56_9ZZZZ</name>
<keyword evidence="5" id="KW-0288">FMN</keyword>
<evidence type="ECO:0000256" key="8">
    <source>
        <dbReference type="ARBA" id="ARBA00022741"/>
    </source>
</evidence>
<keyword evidence="12" id="KW-0418">Kinase</keyword>
<dbReference type="GO" id="GO:0006747">
    <property type="term" value="P:FAD biosynthetic process"/>
    <property type="evidence" value="ECO:0007669"/>
    <property type="project" value="UniProtKB-UniPathway"/>
</dbReference>
<evidence type="ECO:0000256" key="10">
    <source>
        <dbReference type="ARBA" id="ARBA00022840"/>
    </source>
</evidence>
<keyword evidence="9" id="KW-0274">FAD</keyword>
<evidence type="ECO:0000256" key="3">
    <source>
        <dbReference type="ARBA" id="ARBA00012393"/>
    </source>
</evidence>
<dbReference type="InterPro" id="IPR004821">
    <property type="entry name" value="Cyt_trans-like"/>
</dbReference>
<reference evidence="12" key="1">
    <citation type="submission" date="2018-06" db="EMBL/GenBank/DDBJ databases">
        <authorList>
            <person name="Zhirakovskaya E."/>
        </authorList>
    </citation>
    <scope>NUCLEOTIDE SEQUENCE</scope>
</reference>
<keyword evidence="7 12" id="KW-0548">Nucleotidyltransferase</keyword>
<dbReference type="Pfam" id="PF06574">
    <property type="entry name" value="FAD_syn"/>
    <property type="match status" value="1"/>
</dbReference>
<dbReference type="InterPro" id="IPR014729">
    <property type="entry name" value="Rossmann-like_a/b/a_fold"/>
</dbReference>
<dbReference type="EC" id="2.7.7.2" evidence="3"/>
<dbReference type="Gene3D" id="3.40.50.620">
    <property type="entry name" value="HUPs"/>
    <property type="match status" value="1"/>
</dbReference>
<dbReference type="SUPFAM" id="SSF52374">
    <property type="entry name" value="Nucleotidylyl transferase"/>
    <property type="match status" value="1"/>
</dbReference>
<dbReference type="PANTHER" id="PTHR22749:SF6">
    <property type="entry name" value="RIBOFLAVIN KINASE"/>
    <property type="match status" value="1"/>
</dbReference>
<evidence type="ECO:0000256" key="7">
    <source>
        <dbReference type="ARBA" id="ARBA00022695"/>
    </source>
</evidence>
<keyword evidence="6 12" id="KW-0808">Transferase</keyword>
<evidence type="ECO:0000256" key="9">
    <source>
        <dbReference type="ARBA" id="ARBA00022827"/>
    </source>
</evidence>
<organism evidence="12">
    <name type="scientific">hydrothermal vent metagenome</name>
    <dbReference type="NCBI Taxonomy" id="652676"/>
    <lineage>
        <taxon>unclassified sequences</taxon>
        <taxon>metagenomes</taxon>
        <taxon>ecological metagenomes</taxon>
    </lineage>
</organism>
<evidence type="ECO:0000256" key="4">
    <source>
        <dbReference type="ARBA" id="ARBA00022630"/>
    </source>
</evidence>
<evidence type="ECO:0000256" key="1">
    <source>
        <dbReference type="ARBA" id="ARBA00004726"/>
    </source>
</evidence>
<dbReference type="PANTHER" id="PTHR22749">
    <property type="entry name" value="RIBOFLAVIN KINASE/FMN ADENYLYLTRANSFERASE"/>
    <property type="match status" value="1"/>
</dbReference>
<keyword evidence="8" id="KW-0547">Nucleotide-binding</keyword>
<dbReference type="AlphaFoldDB" id="A0A3B0UL56"/>
<dbReference type="GO" id="GO:0008531">
    <property type="term" value="F:riboflavin kinase activity"/>
    <property type="evidence" value="ECO:0007669"/>
    <property type="project" value="TreeGrafter"/>
</dbReference>
<protein>
    <recommendedName>
        <fullName evidence="3">FAD synthase</fullName>
        <ecNumber evidence="3">2.7.7.2</ecNumber>
    </recommendedName>
</protein>
<comment type="similarity">
    <text evidence="2">Belongs to the RibF family.</text>
</comment>
<accession>A0A3B0UL56</accession>
<feature type="non-terminal residue" evidence="12">
    <location>
        <position position="109"/>
    </location>
</feature>
<evidence type="ECO:0000256" key="2">
    <source>
        <dbReference type="ARBA" id="ARBA00010214"/>
    </source>
</evidence>
<feature type="domain" description="FAD synthetase" evidence="11">
    <location>
        <begin position="13"/>
        <end position="109"/>
    </location>
</feature>
<dbReference type="NCBIfam" id="TIGR00125">
    <property type="entry name" value="cyt_tran_rel"/>
    <property type="match status" value="1"/>
</dbReference>
<dbReference type="GO" id="GO:0009398">
    <property type="term" value="P:FMN biosynthetic process"/>
    <property type="evidence" value="ECO:0007669"/>
    <property type="project" value="TreeGrafter"/>
</dbReference>
<dbReference type="GO" id="GO:0005524">
    <property type="term" value="F:ATP binding"/>
    <property type="evidence" value="ECO:0007669"/>
    <property type="project" value="UniProtKB-KW"/>
</dbReference>
<evidence type="ECO:0000313" key="12">
    <source>
        <dbReference type="EMBL" id="VAW25997.1"/>
    </source>
</evidence>
<dbReference type="UniPathway" id="UPA00277">
    <property type="reaction ID" value="UER00407"/>
</dbReference>
<evidence type="ECO:0000256" key="5">
    <source>
        <dbReference type="ARBA" id="ARBA00022643"/>
    </source>
</evidence>
<keyword evidence="4" id="KW-0285">Flavoprotein</keyword>
<dbReference type="InterPro" id="IPR023468">
    <property type="entry name" value="Riboflavin_kinase"/>
</dbReference>
<comment type="pathway">
    <text evidence="1">Cofactor biosynthesis; FAD biosynthesis; FAD from FMN: step 1/1.</text>
</comment>
<keyword evidence="10" id="KW-0067">ATP-binding</keyword>
<evidence type="ECO:0000259" key="11">
    <source>
        <dbReference type="Pfam" id="PF06574"/>
    </source>
</evidence>